<dbReference type="GO" id="GO:0033818">
    <property type="term" value="F:beta-ketoacyl-acyl-carrier-protein synthase III activity"/>
    <property type="evidence" value="ECO:0007669"/>
    <property type="project" value="UniProtKB-UniRule"/>
</dbReference>
<dbReference type="InterPro" id="IPR004655">
    <property type="entry name" value="FabH"/>
</dbReference>
<dbReference type="UniPathway" id="UPA00094"/>
<dbReference type="NCBIfam" id="TIGR00747">
    <property type="entry name" value="fabH"/>
    <property type="match status" value="1"/>
</dbReference>
<dbReference type="NCBIfam" id="NF006829">
    <property type="entry name" value="PRK09352.1"/>
    <property type="match status" value="1"/>
</dbReference>
<feature type="active site" evidence="9">
    <location>
        <position position="295"/>
    </location>
</feature>
<reference evidence="12 13" key="1">
    <citation type="submission" date="2018-10" db="EMBL/GenBank/DDBJ databases">
        <title>Genomic Encyclopedia of Archaeal and Bacterial Type Strains, Phase II (KMG-II): from individual species to whole genera.</title>
        <authorList>
            <person name="Goeker M."/>
        </authorList>
    </citation>
    <scope>NUCLEOTIDE SEQUENCE [LARGE SCALE GENOMIC DNA]</scope>
    <source>
        <strain evidence="12 13">DSM 14954</strain>
    </source>
</reference>
<dbReference type="GO" id="GO:0006633">
    <property type="term" value="P:fatty acid biosynthetic process"/>
    <property type="evidence" value="ECO:0007669"/>
    <property type="project" value="UniProtKB-UniRule"/>
</dbReference>
<keyword evidence="13" id="KW-1185">Reference proteome</keyword>
<feature type="region of interest" description="ACP-binding" evidence="9">
    <location>
        <begin position="266"/>
        <end position="270"/>
    </location>
</feature>
<dbReference type="CDD" id="cd00830">
    <property type="entry name" value="KAS_III"/>
    <property type="match status" value="1"/>
</dbReference>
<evidence type="ECO:0000256" key="6">
    <source>
        <dbReference type="ARBA" id="ARBA00023098"/>
    </source>
</evidence>
<dbReference type="InterPro" id="IPR013751">
    <property type="entry name" value="ACP_syn_III_N"/>
</dbReference>
<dbReference type="AlphaFoldDB" id="A0A660LJZ9"/>
<evidence type="ECO:0000256" key="3">
    <source>
        <dbReference type="ARBA" id="ARBA00022516"/>
    </source>
</evidence>
<proteinExistence type="inferred from homology"/>
<feature type="domain" description="Beta-ketoacyl-[acyl-carrier-protein] synthase III C-terminal" evidence="10">
    <location>
        <begin position="250"/>
        <end position="338"/>
    </location>
</feature>
<name>A0A660LJZ9_9ACTN</name>
<evidence type="ECO:0000259" key="10">
    <source>
        <dbReference type="Pfam" id="PF08541"/>
    </source>
</evidence>
<dbReference type="EC" id="2.3.1.180" evidence="9"/>
<dbReference type="EMBL" id="RBIL01000001">
    <property type="protein sequence ID" value="RKQ93491.1"/>
    <property type="molecule type" value="Genomic_DNA"/>
</dbReference>
<evidence type="ECO:0000313" key="12">
    <source>
        <dbReference type="EMBL" id="RKQ93491.1"/>
    </source>
</evidence>
<feature type="active site" evidence="9">
    <location>
        <position position="265"/>
    </location>
</feature>
<dbReference type="Pfam" id="PF08545">
    <property type="entry name" value="ACP_syn_III"/>
    <property type="match status" value="1"/>
</dbReference>
<evidence type="ECO:0000313" key="13">
    <source>
        <dbReference type="Proteomes" id="UP000278962"/>
    </source>
</evidence>
<dbReference type="PANTHER" id="PTHR34069">
    <property type="entry name" value="3-OXOACYL-[ACYL-CARRIER-PROTEIN] SYNTHASE 3"/>
    <property type="match status" value="1"/>
</dbReference>
<dbReference type="InterPro" id="IPR016039">
    <property type="entry name" value="Thiolase-like"/>
</dbReference>
<comment type="catalytic activity">
    <reaction evidence="9">
        <text>malonyl-[ACP] + acetyl-CoA + H(+) = 3-oxobutanoyl-[ACP] + CO2 + CoA</text>
        <dbReference type="Rhea" id="RHEA:12080"/>
        <dbReference type="Rhea" id="RHEA-COMP:9623"/>
        <dbReference type="Rhea" id="RHEA-COMP:9625"/>
        <dbReference type="ChEBI" id="CHEBI:15378"/>
        <dbReference type="ChEBI" id="CHEBI:16526"/>
        <dbReference type="ChEBI" id="CHEBI:57287"/>
        <dbReference type="ChEBI" id="CHEBI:57288"/>
        <dbReference type="ChEBI" id="CHEBI:78449"/>
        <dbReference type="ChEBI" id="CHEBI:78450"/>
        <dbReference type="EC" id="2.3.1.180"/>
    </reaction>
</comment>
<comment type="similarity">
    <text evidence="1 9">Belongs to the thiolase-like superfamily. FabH family.</text>
</comment>
<comment type="caution">
    <text evidence="12">The sequence shown here is derived from an EMBL/GenBank/DDBJ whole genome shotgun (WGS) entry which is preliminary data.</text>
</comment>
<accession>A0A660LJZ9</accession>
<comment type="domain">
    <text evidence="9">The last Arg residue of the ACP-binding site is essential for the weak association between ACP/AcpP and FabH.</text>
</comment>
<dbReference type="Gene3D" id="3.40.47.10">
    <property type="match status" value="1"/>
</dbReference>
<dbReference type="PANTHER" id="PTHR34069:SF2">
    <property type="entry name" value="BETA-KETOACYL-[ACYL-CARRIER-PROTEIN] SYNTHASE III"/>
    <property type="match status" value="1"/>
</dbReference>
<evidence type="ECO:0000256" key="8">
    <source>
        <dbReference type="ARBA" id="ARBA00023315"/>
    </source>
</evidence>
<dbReference type="Proteomes" id="UP000278962">
    <property type="component" value="Unassembled WGS sequence"/>
</dbReference>
<protein>
    <recommendedName>
        <fullName evidence="9">Beta-ketoacyl-[acyl-carrier-protein] synthase III</fullName>
        <shortName evidence="9">Beta-ketoacyl-ACP synthase III</shortName>
        <shortName evidence="9">KAS III</shortName>
        <ecNumber evidence="9">2.3.1.180</ecNumber>
    </recommendedName>
    <alternativeName>
        <fullName evidence="9">3-oxoacyl-[acyl-carrier-protein] synthase 3</fullName>
    </alternativeName>
    <alternativeName>
        <fullName evidence="9">3-oxoacyl-[acyl-carrier-protein] synthase III</fullName>
    </alternativeName>
</protein>
<gene>
    <name evidence="9" type="primary">fabH</name>
    <name evidence="12" type="ORF">C8N24_3359</name>
</gene>
<dbReference type="HAMAP" id="MF_01815">
    <property type="entry name" value="FabH"/>
    <property type="match status" value="1"/>
</dbReference>
<evidence type="ECO:0000256" key="7">
    <source>
        <dbReference type="ARBA" id="ARBA00023160"/>
    </source>
</evidence>
<comment type="pathway">
    <text evidence="9">Lipid metabolism; fatty acid biosynthesis.</text>
</comment>
<dbReference type="GO" id="GO:0005737">
    <property type="term" value="C:cytoplasm"/>
    <property type="evidence" value="ECO:0007669"/>
    <property type="project" value="UniProtKB-SubCell"/>
</dbReference>
<keyword evidence="6 9" id="KW-0443">Lipid metabolism</keyword>
<evidence type="ECO:0000256" key="4">
    <source>
        <dbReference type="ARBA" id="ARBA00022679"/>
    </source>
</evidence>
<evidence type="ECO:0000256" key="9">
    <source>
        <dbReference type="HAMAP-Rule" id="MF_01815"/>
    </source>
</evidence>
<evidence type="ECO:0000256" key="2">
    <source>
        <dbReference type="ARBA" id="ARBA00022490"/>
    </source>
</evidence>
<keyword evidence="2 9" id="KW-0963">Cytoplasm</keyword>
<dbReference type="RefSeq" id="WP_170179145.1">
    <property type="nucleotide sequence ID" value="NZ_RBIL01000001.1"/>
</dbReference>
<evidence type="ECO:0000256" key="5">
    <source>
        <dbReference type="ARBA" id="ARBA00022832"/>
    </source>
</evidence>
<feature type="active site" evidence="9">
    <location>
        <position position="139"/>
    </location>
</feature>
<dbReference type="GO" id="GO:0044550">
    <property type="term" value="P:secondary metabolite biosynthetic process"/>
    <property type="evidence" value="ECO:0007669"/>
    <property type="project" value="TreeGrafter"/>
</dbReference>
<keyword evidence="9" id="KW-0511">Multifunctional enzyme</keyword>
<keyword evidence="5 9" id="KW-0276">Fatty acid metabolism</keyword>
<feature type="domain" description="Beta-ketoacyl-[acyl-carrier-protein] synthase III N-terminal" evidence="11">
    <location>
        <begin position="133"/>
        <end position="211"/>
    </location>
</feature>
<dbReference type="SUPFAM" id="SSF53901">
    <property type="entry name" value="Thiolase-like"/>
    <property type="match status" value="1"/>
</dbReference>
<keyword evidence="7 9" id="KW-0275">Fatty acid biosynthesis</keyword>
<dbReference type="Pfam" id="PF08541">
    <property type="entry name" value="ACP_syn_III_C"/>
    <property type="match status" value="1"/>
</dbReference>
<organism evidence="12 13">
    <name type="scientific">Solirubrobacter pauli</name>
    <dbReference type="NCBI Taxonomy" id="166793"/>
    <lineage>
        <taxon>Bacteria</taxon>
        <taxon>Bacillati</taxon>
        <taxon>Actinomycetota</taxon>
        <taxon>Thermoleophilia</taxon>
        <taxon>Solirubrobacterales</taxon>
        <taxon>Solirubrobacteraceae</taxon>
        <taxon>Solirubrobacter</taxon>
    </lineage>
</organism>
<keyword evidence="3 9" id="KW-0444">Lipid biosynthesis</keyword>
<comment type="function">
    <text evidence="9">Catalyzes the condensation reaction of fatty acid synthesis by the addition to an acyl acceptor of two carbons from malonyl-ACP. Catalyzes the first condensation reaction which initiates fatty acid synthesis and may therefore play a role in governing the total rate of fatty acid production. Possesses both acetoacetyl-ACP synthase and acetyl transacylase activities. Its substrate specificity determines the biosynthesis of branched-chain and/or straight-chain of fatty acids.</text>
</comment>
<dbReference type="GO" id="GO:0004315">
    <property type="term" value="F:3-oxoacyl-[acyl-carrier-protein] synthase activity"/>
    <property type="evidence" value="ECO:0007669"/>
    <property type="project" value="InterPro"/>
</dbReference>
<comment type="subcellular location">
    <subcellularLocation>
        <location evidence="9">Cytoplasm</location>
    </subcellularLocation>
</comment>
<keyword evidence="4 9" id="KW-0808">Transferase</keyword>
<sequence>MSNATLSPELLQVARDAARNGRRPAPPRTATILGLGHYLPSEVVPNADIAERIGVDDHWIIKRTGIKARRRAAANEGTTDLAVKAARRALQDSGTKPGDLDYVIVATMSADEITPNCAPLVAHALGADRAAAFDIGAACTGFLAGLSQSAALIEVGRAERILLVGAEKLTRITDFDDKKTGMLFGDGAGAVVLGPSESGAGIGPIDLLADGGLGDTILATHEDPYIRMDGISTFKIAVKNLSESTVYAVAAAGLELGDIDLFVYHQANSRILKAVGERLELDASKVADYIAQLGNTSAASIPLTLSLSREDGRLRPGQKILVGAIGAGFTWGAGVMEWTLR</sequence>
<dbReference type="InterPro" id="IPR013747">
    <property type="entry name" value="ACP_syn_III_C"/>
</dbReference>
<comment type="subunit">
    <text evidence="9">Homodimer.</text>
</comment>
<evidence type="ECO:0000256" key="1">
    <source>
        <dbReference type="ARBA" id="ARBA00008642"/>
    </source>
</evidence>
<keyword evidence="8 9" id="KW-0012">Acyltransferase</keyword>
<evidence type="ECO:0000259" key="11">
    <source>
        <dbReference type="Pfam" id="PF08545"/>
    </source>
</evidence>